<evidence type="ECO:0000259" key="1">
    <source>
        <dbReference type="Pfam" id="PF01370"/>
    </source>
</evidence>
<dbReference type="GO" id="GO:0005737">
    <property type="term" value="C:cytoplasm"/>
    <property type="evidence" value="ECO:0007669"/>
    <property type="project" value="TreeGrafter"/>
</dbReference>
<accession>A0A9X1T4F4</accession>
<dbReference type="Pfam" id="PF01370">
    <property type="entry name" value="Epimerase"/>
    <property type="match status" value="1"/>
</dbReference>
<feature type="domain" description="NAD-dependent epimerase/dehydratase" evidence="1">
    <location>
        <begin position="3"/>
        <end position="84"/>
    </location>
</feature>
<dbReference type="PANTHER" id="PTHR48079:SF9">
    <property type="entry name" value="PUTATIVE-RELATED"/>
    <property type="match status" value="1"/>
</dbReference>
<dbReference type="InterPro" id="IPR036291">
    <property type="entry name" value="NAD(P)-bd_dom_sf"/>
</dbReference>
<dbReference type="RefSeq" id="WP_231449454.1">
    <property type="nucleotide sequence ID" value="NZ_JAJOMB010000031.1"/>
</dbReference>
<comment type="caution">
    <text evidence="2">The sequence shown here is derived from an EMBL/GenBank/DDBJ whole genome shotgun (WGS) entry which is preliminary data.</text>
</comment>
<protein>
    <submittedName>
        <fullName evidence="2">SDR family oxidoreductase</fullName>
    </submittedName>
</protein>
<evidence type="ECO:0000313" key="2">
    <source>
        <dbReference type="EMBL" id="MCD5316603.1"/>
    </source>
</evidence>
<organism evidence="2 3">
    <name type="scientific">Kineosporia babensis</name>
    <dbReference type="NCBI Taxonomy" id="499548"/>
    <lineage>
        <taxon>Bacteria</taxon>
        <taxon>Bacillati</taxon>
        <taxon>Actinomycetota</taxon>
        <taxon>Actinomycetes</taxon>
        <taxon>Kineosporiales</taxon>
        <taxon>Kineosporiaceae</taxon>
        <taxon>Kineosporia</taxon>
    </lineage>
</organism>
<dbReference type="InterPro" id="IPR051783">
    <property type="entry name" value="NAD(P)-dependent_oxidoreduct"/>
</dbReference>
<dbReference type="GO" id="GO:0004029">
    <property type="term" value="F:aldehyde dehydrogenase (NAD+) activity"/>
    <property type="evidence" value="ECO:0007669"/>
    <property type="project" value="TreeGrafter"/>
</dbReference>
<dbReference type="SUPFAM" id="SSF51735">
    <property type="entry name" value="NAD(P)-binding Rossmann-fold domains"/>
    <property type="match status" value="1"/>
</dbReference>
<proteinExistence type="predicted"/>
<reference evidence="2" key="1">
    <citation type="submission" date="2021-11" db="EMBL/GenBank/DDBJ databases">
        <title>Streptomyces corallinus and Kineosporia corallina sp. nov., two new coral-derived marine actinobacteria.</title>
        <authorList>
            <person name="Buangrab K."/>
            <person name="Sutthacheep M."/>
            <person name="Yeemin T."/>
            <person name="Harunari E."/>
            <person name="Igarashi Y."/>
            <person name="Sripreechasak P."/>
            <person name="Kanchanasin P."/>
            <person name="Tanasupawat S."/>
            <person name="Phongsopitanun W."/>
        </authorList>
    </citation>
    <scope>NUCLEOTIDE SEQUENCE</scope>
    <source>
        <strain evidence="2">JCM 31032</strain>
    </source>
</reference>
<dbReference type="EMBL" id="JAJOMB010000031">
    <property type="protein sequence ID" value="MCD5316603.1"/>
    <property type="molecule type" value="Genomic_DNA"/>
</dbReference>
<name>A0A9X1T4F4_9ACTN</name>
<dbReference type="Gene3D" id="3.40.50.720">
    <property type="entry name" value="NAD(P)-binding Rossmann-like Domain"/>
    <property type="match status" value="1"/>
</dbReference>
<evidence type="ECO:0000313" key="3">
    <source>
        <dbReference type="Proteomes" id="UP001138997"/>
    </source>
</evidence>
<sequence length="421" mass="44328">MHVFVTGASGSLASAVLPELIAAGHTVTGLARSDRAAAIVQALGAQVRRGDLADREGLAAAATEADGVIHLAFDHGLQASGDLASALEIDLQAIQAMGSALRGTGKPFIGTNATGSLAMAGFTGVLNETVTLEAGPRIDAENALIAMQNDGVRAAVVRLPPTVHHEGSYGFASRLIEIAQKHGVSGYLGDGGNRWPSVDGRDAARLYRLALESAPAGSLLHAVAEEGIPLREIAAAIGERLGIPVAAAAQDEHFGFLKEFVGLDNPVSSRATQETLKWTPTHPGLLAELRRPQRSVLNVGLDPRFLVDSEWRRRNFPTVDAAQITAGIERSAAELTQMGVSFDSCLLKNDSDAEDEFRNTVRSRRYDVIVIGGGVRLDPAMTPLLEQLVNIARQETPSSVIGFNTGPDTTAAAVRRALSLH</sequence>
<keyword evidence="3" id="KW-1185">Reference proteome</keyword>
<dbReference type="Proteomes" id="UP001138997">
    <property type="component" value="Unassembled WGS sequence"/>
</dbReference>
<gene>
    <name evidence="2" type="ORF">LR394_37465</name>
</gene>
<dbReference type="PANTHER" id="PTHR48079">
    <property type="entry name" value="PROTEIN YEEZ"/>
    <property type="match status" value="1"/>
</dbReference>
<dbReference type="AlphaFoldDB" id="A0A9X1T4F4"/>
<dbReference type="CDD" id="cd05262">
    <property type="entry name" value="SDR_a7"/>
    <property type="match status" value="1"/>
</dbReference>
<dbReference type="InterPro" id="IPR001509">
    <property type="entry name" value="Epimerase_deHydtase"/>
</dbReference>